<keyword evidence="2 4" id="KW-0012">Acyltransferase</keyword>
<dbReference type="InterPro" id="IPR002123">
    <property type="entry name" value="Plipid/glycerol_acylTrfase"/>
</dbReference>
<evidence type="ECO:0000313" key="5">
    <source>
        <dbReference type="Proteomes" id="UP001519343"/>
    </source>
</evidence>
<evidence type="ECO:0000313" key="4">
    <source>
        <dbReference type="EMBL" id="MBP1933492.1"/>
    </source>
</evidence>
<gene>
    <name evidence="4" type="ORF">J2Z37_003505</name>
</gene>
<protein>
    <submittedName>
        <fullName evidence="4">1-acyl-sn-glycerol-3-phosphate acyltransferase</fullName>
        <ecNumber evidence="4">2.3.1.51</ecNumber>
    </submittedName>
</protein>
<name>A0ABS4GTP5_9BACL</name>
<dbReference type="PANTHER" id="PTHR10434">
    <property type="entry name" value="1-ACYL-SN-GLYCEROL-3-PHOSPHATE ACYLTRANSFERASE"/>
    <property type="match status" value="1"/>
</dbReference>
<proteinExistence type="predicted"/>
<dbReference type="SMART" id="SM00563">
    <property type="entry name" value="PlsC"/>
    <property type="match status" value="1"/>
</dbReference>
<dbReference type="SUPFAM" id="SSF69593">
    <property type="entry name" value="Glycerol-3-phosphate (1)-acyltransferase"/>
    <property type="match status" value="1"/>
</dbReference>
<reference evidence="4 5" key="1">
    <citation type="submission" date="2021-03" db="EMBL/GenBank/DDBJ databases">
        <title>Genomic Encyclopedia of Type Strains, Phase IV (KMG-IV): sequencing the most valuable type-strain genomes for metagenomic binning, comparative biology and taxonomic classification.</title>
        <authorList>
            <person name="Goeker M."/>
        </authorList>
    </citation>
    <scope>NUCLEOTIDE SEQUENCE [LARGE SCALE GENOMIC DNA]</scope>
    <source>
        <strain evidence="4 5">DSM 24738</strain>
    </source>
</reference>
<dbReference type="RefSeq" id="WP_209811500.1">
    <property type="nucleotide sequence ID" value="NZ_JAGGKT010000011.1"/>
</dbReference>
<sequence>MVYRIIRFIVYWFLKIRFRIQVQGIEHIPEGGCILAMNHTSNWDPLLVGVHTPRKMFIMAKEELFKNRFFAWIITEMGSFPVKRGSADLRSLKHTLQLIQKGHIFSIFIEGTRAKDETMLEPKKGIGFIVGKSKAPVIPTYIYGLKGGWGAKAGIIFGEPLRLNSSDYEGVALEVANSIQQLKKASLEDVS</sequence>
<keyword evidence="5" id="KW-1185">Reference proteome</keyword>
<comment type="caution">
    <text evidence="4">The sequence shown here is derived from an EMBL/GenBank/DDBJ whole genome shotgun (WGS) entry which is preliminary data.</text>
</comment>
<evidence type="ECO:0000259" key="3">
    <source>
        <dbReference type="SMART" id="SM00563"/>
    </source>
</evidence>
<evidence type="ECO:0000256" key="2">
    <source>
        <dbReference type="ARBA" id="ARBA00023315"/>
    </source>
</evidence>
<evidence type="ECO:0000256" key="1">
    <source>
        <dbReference type="ARBA" id="ARBA00022679"/>
    </source>
</evidence>
<organism evidence="4 5">
    <name type="scientific">Ammoniphilus resinae</name>
    <dbReference type="NCBI Taxonomy" id="861532"/>
    <lineage>
        <taxon>Bacteria</taxon>
        <taxon>Bacillati</taxon>
        <taxon>Bacillota</taxon>
        <taxon>Bacilli</taxon>
        <taxon>Bacillales</taxon>
        <taxon>Paenibacillaceae</taxon>
        <taxon>Aneurinibacillus group</taxon>
        <taxon>Ammoniphilus</taxon>
    </lineage>
</organism>
<dbReference type="EC" id="2.3.1.51" evidence="4"/>
<dbReference type="Pfam" id="PF01553">
    <property type="entry name" value="Acyltransferase"/>
    <property type="match status" value="1"/>
</dbReference>
<feature type="domain" description="Phospholipid/glycerol acyltransferase" evidence="3">
    <location>
        <begin position="33"/>
        <end position="145"/>
    </location>
</feature>
<dbReference type="PANTHER" id="PTHR10434:SF40">
    <property type="entry name" value="1-ACYL-SN-GLYCEROL-3-PHOSPHATE ACYLTRANSFERASE"/>
    <property type="match status" value="1"/>
</dbReference>
<keyword evidence="1 4" id="KW-0808">Transferase</keyword>
<dbReference type="EMBL" id="JAGGKT010000011">
    <property type="protein sequence ID" value="MBP1933492.1"/>
    <property type="molecule type" value="Genomic_DNA"/>
</dbReference>
<dbReference type="GO" id="GO:0003841">
    <property type="term" value="F:1-acylglycerol-3-phosphate O-acyltransferase activity"/>
    <property type="evidence" value="ECO:0007669"/>
    <property type="project" value="UniProtKB-EC"/>
</dbReference>
<accession>A0ABS4GTP5</accession>
<dbReference type="Proteomes" id="UP001519343">
    <property type="component" value="Unassembled WGS sequence"/>
</dbReference>
<dbReference type="CDD" id="cd07989">
    <property type="entry name" value="LPLAT_AGPAT-like"/>
    <property type="match status" value="1"/>
</dbReference>